<feature type="binding site" evidence="2">
    <location>
        <position position="193"/>
    </location>
    <ligand>
        <name>S-adenosyl-L-methionine</name>
        <dbReference type="ChEBI" id="CHEBI:59789"/>
    </ligand>
</feature>
<protein>
    <submittedName>
        <fullName evidence="5">23S rRNA methyltransferase</fullName>
    </submittedName>
</protein>
<dbReference type="InterPro" id="IPR016718">
    <property type="entry name" value="rRNA_m1G-MeTrfase_A_prd"/>
</dbReference>
<dbReference type="Pfam" id="PF13649">
    <property type="entry name" value="Methyltransf_25"/>
    <property type="match status" value="1"/>
</dbReference>
<name>A0A3Q8CBG0_9LACO</name>
<dbReference type="GO" id="GO:0008168">
    <property type="term" value="F:methyltransferase activity"/>
    <property type="evidence" value="ECO:0007669"/>
    <property type="project" value="UniProtKB-KW"/>
</dbReference>
<dbReference type="GeneID" id="78522148"/>
<reference evidence="5 6" key="1">
    <citation type="submission" date="2016-11" db="EMBL/GenBank/DDBJ databases">
        <title>Interaction between Lactobacillus species and yeast in water kefir.</title>
        <authorList>
            <person name="Behr J."/>
            <person name="Xu D."/>
            <person name="Vogel R.F."/>
        </authorList>
    </citation>
    <scope>NUCLEOTIDE SEQUENCE [LARGE SCALE GENOMIC DNA]</scope>
    <source>
        <strain evidence="5 6">TMW 1.1827</strain>
    </source>
</reference>
<dbReference type="AlphaFoldDB" id="A0A3Q8CBG0"/>
<evidence type="ECO:0000259" key="4">
    <source>
        <dbReference type="Pfam" id="PF21302"/>
    </source>
</evidence>
<dbReference type="KEGG" id="lng:BSQ50_02830"/>
<dbReference type="Gene3D" id="3.40.50.150">
    <property type="entry name" value="Vaccinia Virus protein VP39"/>
    <property type="match status" value="1"/>
</dbReference>
<feature type="domain" description="23S rRNA (guanine(745)-N(1))-methyltransferase N-terminal" evidence="4">
    <location>
        <begin position="18"/>
        <end position="54"/>
    </location>
</feature>
<proteinExistence type="predicted"/>
<feature type="binding site" evidence="1">
    <location>
        <position position="37"/>
    </location>
    <ligand>
        <name>Zn(2+)</name>
        <dbReference type="ChEBI" id="CHEBI:29105"/>
    </ligand>
</feature>
<keyword evidence="6" id="KW-1185">Reference proteome</keyword>
<feature type="binding site" evidence="1">
    <location>
        <position position="41"/>
    </location>
    <ligand>
        <name>Zn(2+)</name>
        <dbReference type="ChEBI" id="CHEBI:29105"/>
    </ligand>
</feature>
<dbReference type="SUPFAM" id="SSF53335">
    <property type="entry name" value="S-adenosyl-L-methionine-dependent methyltransferases"/>
    <property type="match status" value="1"/>
</dbReference>
<dbReference type="InterPro" id="IPR041698">
    <property type="entry name" value="Methyltransf_25"/>
</dbReference>
<dbReference type="PANTHER" id="PTHR43591">
    <property type="entry name" value="METHYLTRANSFERASE"/>
    <property type="match status" value="1"/>
</dbReference>
<keyword evidence="1" id="KW-0862">Zinc</keyword>
<dbReference type="RefSeq" id="WP_057886369.1">
    <property type="nucleotide sequence ID" value="NZ_CP018180.1"/>
</dbReference>
<dbReference type="PANTHER" id="PTHR43591:SF24">
    <property type="entry name" value="2-METHOXY-6-POLYPRENYL-1,4-BENZOQUINOL METHYLASE, MITOCHONDRIAL"/>
    <property type="match status" value="1"/>
</dbReference>
<dbReference type="Pfam" id="PF21302">
    <property type="entry name" value="Zn_ribbon_RlmA"/>
    <property type="match status" value="1"/>
</dbReference>
<evidence type="ECO:0000313" key="6">
    <source>
        <dbReference type="Proteomes" id="UP000324497"/>
    </source>
</evidence>
<dbReference type="PIRSF" id="PIRSF018249">
    <property type="entry name" value="MyrA_prd"/>
    <property type="match status" value="1"/>
</dbReference>
<dbReference type="InterPro" id="IPR029063">
    <property type="entry name" value="SAM-dependent_MTases_sf"/>
</dbReference>
<evidence type="ECO:0000256" key="1">
    <source>
        <dbReference type="PIRSR" id="PIRSR018249-1"/>
    </source>
</evidence>
<keyword evidence="5" id="KW-0808">Transferase</keyword>
<dbReference type="CDD" id="cd02440">
    <property type="entry name" value="AdoMet_MTases"/>
    <property type="match status" value="1"/>
</dbReference>
<accession>A0A3Q8CBG0</accession>
<feature type="binding site" evidence="2">
    <location>
        <begin position="105"/>
        <end position="106"/>
    </location>
    <ligand>
        <name>S-adenosyl-L-methionine</name>
        <dbReference type="ChEBI" id="CHEBI:59789"/>
    </ligand>
</feature>
<gene>
    <name evidence="5" type="ORF">BSQ50_02830</name>
</gene>
<organism evidence="5 6">
    <name type="scientific">Liquorilactobacillus nagelii</name>
    <dbReference type="NCBI Taxonomy" id="82688"/>
    <lineage>
        <taxon>Bacteria</taxon>
        <taxon>Bacillati</taxon>
        <taxon>Bacillota</taxon>
        <taxon>Bacilli</taxon>
        <taxon>Lactobacillales</taxon>
        <taxon>Lactobacillaceae</taxon>
        <taxon>Liquorilactobacillus</taxon>
    </lineage>
</organism>
<keyword evidence="2" id="KW-0949">S-adenosyl-L-methionine</keyword>
<dbReference type="Proteomes" id="UP000324497">
    <property type="component" value="Chromosome"/>
</dbReference>
<dbReference type="EMBL" id="CP018180">
    <property type="protein sequence ID" value="AUJ31585.1"/>
    <property type="molecule type" value="Genomic_DNA"/>
</dbReference>
<evidence type="ECO:0000259" key="3">
    <source>
        <dbReference type="Pfam" id="PF13649"/>
    </source>
</evidence>
<dbReference type="InterPro" id="IPR048647">
    <property type="entry name" value="RlmA_N"/>
</dbReference>
<feature type="domain" description="Methyltransferase" evidence="3">
    <location>
        <begin position="98"/>
        <end position="182"/>
    </location>
</feature>
<keyword evidence="5" id="KW-0489">Methyltransferase</keyword>
<sequence>MKKIEQAAAWLKKNYQLFRCPYCASAFRQPETKSLICQQGHSFDLSKKGTLYLLKKSYQTNYDDPALWQSRRKLLQAGLFTPIFAKIKDLLPTSSSRILDAGCGEGSALAYFAAERKKNDTLVGFDLAKSALNLATQLDSAAFFCEADLANLPFQTASFDAICDIFTPSAYQEFERVLVPGGRLVKVIPGQAYLAELRHLLYAENSGNYNYSNQKVKNLFFEHYPTAKELALNYKFSLNSTTFQQLLKMTPLQWGASEARLTEVQQLTLPEITVDVVVLTAKID</sequence>
<evidence type="ECO:0000313" key="5">
    <source>
        <dbReference type="EMBL" id="AUJ31585.1"/>
    </source>
</evidence>
<feature type="binding site" evidence="2">
    <location>
        <position position="80"/>
    </location>
    <ligand>
        <name>S-adenosyl-L-methionine</name>
        <dbReference type="ChEBI" id="CHEBI:59789"/>
    </ligand>
</feature>
<dbReference type="GO" id="GO:0032259">
    <property type="term" value="P:methylation"/>
    <property type="evidence" value="ECO:0007669"/>
    <property type="project" value="UniProtKB-KW"/>
</dbReference>
<evidence type="ECO:0000256" key="2">
    <source>
        <dbReference type="PIRSR" id="PIRSR018249-2"/>
    </source>
</evidence>
<dbReference type="GO" id="GO:0046872">
    <property type="term" value="F:metal ion binding"/>
    <property type="evidence" value="ECO:0007669"/>
    <property type="project" value="UniProtKB-KW"/>
</dbReference>
<keyword evidence="1" id="KW-0479">Metal-binding</keyword>